<protein>
    <submittedName>
        <fullName evidence="1">Uncharacterized protein</fullName>
    </submittedName>
</protein>
<evidence type="ECO:0000313" key="2">
    <source>
        <dbReference type="Proteomes" id="UP000018852"/>
    </source>
</evidence>
<dbReference type="Proteomes" id="UP000018852">
    <property type="component" value="Unassembled WGS sequence"/>
</dbReference>
<name>W1VP78_9ACTO</name>
<dbReference type="EMBL" id="AZLV01000033">
    <property type="protein sequence ID" value="ETJ07491.1"/>
    <property type="molecule type" value="Genomic_DNA"/>
</dbReference>
<reference evidence="1 2" key="1">
    <citation type="submission" date="2013-12" db="EMBL/GenBank/DDBJ databases">
        <title>A Varibaculum cambriense genome reconstructed from a premature infant gut community with otherwise low bacterial novelty that shifts toward anaerobic metabolism during the third week of life.</title>
        <authorList>
            <person name="Brown C.T."/>
            <person name="Sharon I."/>
            <person name="Thomas B.C."/>
            <person name="Castelle C.J."/>
            <person name="Morowitz M.J."/>
            <person name="Banfield J.F."/>
        </authorList>
    </citation>
    <scope>NUCLEOTIDE SEQUENCE [LARGE SCALE GENOMIC DNA]</scope>
    <source>
        <strain evidence="2">DORA_12</strain>
    </source>
</reference>
<dbReference type="AlphaFoldDB" id="W1VP78"/>
<sequence length="133" mass="15584">GRAARIRRVHGVLRRIVMPESTASQRLPIVERWEDEWDDVSGHTAGRLLRPLEWLRFRVHPHPRCSMRAFARCEELKHRCRDFYAYYAERALHDTATFSSLPEFVPGLDDVPAPTWRRASSTDAWPPPWRPGL</sequence>
<organism evidence="1 2">
    <name type="scientific">Actinomyces urogenitalis DORA_12</name>
    <dbReference type="NCBI Taxonomy" id="1403939"/>
    <lineage>
        <taxon>Bacteria</taxon>
        <taxon>Bacillati</taxon>
        <taxon>Actinomycetota</taxon>
        <taxon>Actinomycetes</taxon>
        <taxon>Actinomycetales</taxon>
        <taxon>Actinomycetaceae</taxon>
        <taxon>Actinomyces</taxon>
    </lineage>
</organism>
<proteinExistence type="predicted"/>
<gene>
    <name evidence="1" type="ORF">Q605_AUC00033G0001</name>
</gene>
<comment type="caution">
    <text evidence="1">The sequence shown here is derived from an EMBL/GenBank/DDBJ whole genome shotgun (WGS) entry which is preliminary data.</text>
</comment>
<feature type="non-terminal residue" evidence="1">
    <location>
        <position position="1"/>
    </location>
</feature>
<feature type="non-terminal residue" evidence="1">
    <location>
        <position position="133"/>
    </location>
</feature>
<accession>W1VP78</accession>
<evidence type="ECO:0000313" key="1">
    <source>
        <dbReference type="EMBL" id="ETJ07491.1"/>
    </source>
</evidence>